<keyword evidence="3" id="KW-1185">Reference proteome</keyword>
<protein>
    <submittedName>
        <fullName evidence="2">Uncharacterized protein</fullName>
    </submittedName>
</protein>
<evidence type="ECO:0000313" key="3">
    <source>
        <dbReference type="Proteomes" id="UP000410492"/>
    </source>
</evidence>
<organism evidence="2 3">
    <name type="scientific">Callosobruchus maculatus</name>
    <name type="common">Southern cowpea weevil</name>
    <name type="synonym">Pulse bruchid</name>
    <dbReference type="NCBI Taxonomy" id="64391"/>
    <lineage>
        <taxon>Eukaryota</taxon>
        <taxon>Metazoa</taxon>
        <taxon>Ecdysozoa</taxon>
        <taxon>Arthropoda</taxon>
        <taxon>Hexapoda</taxon>
        <taxon>Insecta</taxon>
        <taxon>Pterygota</taxon>
        <taxon>Neoptera</taxon>
        <taxon>Endopterygota</taxon>
        <taxon>Coleoptera</taxon>
        <taxon>Polyphaga</taxon>
        <taxon>Cucujiformia</taxon>
        <taxon>Chrysomeloidea</taxon>
        <taxon>Chrysomelidae</taxon>
        <taxon>Bruchinae</taxon>
        <taxon>Bruchini</taxon>
        <taxon>Callosobruchus</taxon>
    </lineage>
</organism>
<accession>A0A653CN89</accession>
<evidence type="ECO:0000313" key="2">
    <source>
        <dbReference type="EMBL" id="VEN49168.1"/>
    </source>
</evidence>
<dbReference type="EMBL" id="CAACVG010008283">
    <property type="protein sequence ID" value="VEN49168.1"/>
    <property type="molecule type" value="Genomic_DNA"/>
</dbReference>
<feature type="region of interest" description="Disordered" evidence="1">
    <location>
        <begin position="1"/>
        <end position="81"/>
    </location>
</feature>
<dbReference type="AlphaFoldDB" id="A0A653CN89"/>
<dbReference type="Proteomes" id="UP000410492">
    <property type="component" value="Unassembled WGS sequence"/>
</dbReference>
<feature type="compositionally biased region" description="Low complexity" evidence="1">
    <location>
        <begin position="57"/>
        <end position="75"/>
    </location>
</feature>
<sequence>MFALSRHLQQRSVEREQQQQQTKAPTRTNAGIINRSVDSAMLDRRWVSTDGSGVGTGVDTQQPGSQQQQQWISSSTDDGQD</sequence>
<name>A0A653CN89_CALMS</name>
<feature type="non-terminal residue" evidence="2">
    <location>
        <position position="81"/>
    </location>
</feature>
<evidence type="ECO:0000256" key="1">
    <source>
        <dbReference type="SAM" id="MobiDB-lite"/>
    </source>
</evidence>
<gene>
    <name evidence="2" type="ORF">CALMAC_LOCUS10373</name>
</gene>
<feature type="compositionally biased region" description="Polar residues" evidence="1">
    <location>
        <begin position="22"/>
        <end position="31"/>
    </location>
</feature>
<reference evidence="2 3" key="1">
    <citation type="submission" date="2019-01" db="EMBL/GenBank/DDBJ databases">
        <authorList>
            <person name="Sayadi A."/>
        </authorList>
    </citation>
    <scope>NUCLEOTIDE SEQUENCE [LARGE SCALE GENOMIC DNA]</scope>
</reference>
<proteinExistence type="predicted"/>